<dbReference type="STRING" id="1116391.PM3016_4533"/>
<keyword evidence="7 12" id="KW-0032">Aminotransferase</keyword>
<reference evidence="13 14" key="1">
    <citation type="journal article" date="2012" name="J. Bacteriol.">
        <title>Complete Genome Sequence of Paenibacillus mucilaginosus 3016, a Bacterium Functional as Microbial Fertilizer.</title>
        <authorList>
            <person name="Ma M."/>
            <person name="Wang Z."/>
            <person name="Li L."/>
            <person name="Jiang X."/>
            <person name="Guan D."/>
            <person name="Cao F."/>
            <person name="Chen H."/>
            <person name="Wang X."/>
            <person name="Shen D."/>
            <person name="Du B."/>
            <person name="Li J."/>
        </authorList>
    </citation>
    <scope>NUCLEOTIDE SEQUENCE [LARGE SCALE GENOMIC DNA]</scope>
    <source>
        <strain evidence="13 14">3016</strain>
    </source>
</reference>
<keyword evidence="9 11" id="KW-0663">Pyridoxal phosphate</keyword>
<comment type="function">
    <text evidence="2 12">Catalyzes reversively the conversion of L-aspartate beta-semialdehyde (ASA) to L-2,4-diaminobutyrate (DABA) by transamination with L-glutamate.</text>
</comment>
<evidence type="ECO:0000256" key="2">
    <source>
        <dbReference type="ARBA" id="ARBA00002189"/>
    </source>
</evidence>
<dbReference type="PANTHER" id="PTHR43552:SF2">
    <property type="entry name" value="DIAMINOBUTYRATE--2-OXOGLUTARATE TRANSAMINASE"/>
    <property type="match status" value="1"/>
</dbReference>
<keyword evidence="14" id="KW-1185">Reference proteome</keyword>
<dbReference type="HOGENOM" id="CLU_016922_10_0_9"/>
<dbReference type="InterPro" id="IPR005814">
    <property type="entry name" value="Aminotrans_3"/>
</dbReference>
<evidence type="ECO:0000313" key="14">
    <source>
        <dbReference type="Proteomes" id="UP000007523"/>
    </source>
</evidence>
<dbReference type="GO" id="GO:0019491">
    <property type="term" value="P:ectoine biosynthetic process"/>
    <property type="evidence" value="ECO:0007669"/>
    <property type="project" value="UniProtKB-UniPathway"/>
</dbReference>
<proteinExistence type="inferred from homology"/>
<protein>
    <recommendedName>
        <fullName evidence="6 12">Diaminobutyrate--2-oxoglutarate transaminase</fullName>
        <ecNumber evidence="5 12">2.6.1.76</ecNumber>
    </recommendedName>
    <alternativeName>
        <fullName evidence="12">DABA aminotransferase</fullName>
    </alternativeName>
</protein>
<dbReference type="PIRSF" id="PIRSF000521">
    <property type="entry name" value="Transaminase_4ab_Lys_Orn"/>
    <property type="match status" value="1"/>
</dbReference>
<dbReference type="InterPro" id="IPR049704">
    <property type="entry name" value="Aminotrans_3_PPA_site"/>
</dbReference>
<sequence>MKQILSQFRWRMKRVSIFEKLESNVRSYCRSFPVVFDRAKGDLLYSEDGRAYIDFFAGAGALNYGHNNDYIKDRILDYLTSDRIMHGLDMYTMAKREFIQSFSERILEPKKLNYKLQFCGPTGTNAVEAALKLARKAKKRTGVFAFMGGFHGMSLGSLSATSSKSMREGAGLPLGGITFMPHPSGAFAGMDTLGYIENILNDSHSGIDKPAAILLETVQAEGGIHVVDAQWLRGLHQLCRRHDILLITDEIQVGCGRTGGFFSFERAGIEPDLITLSKSISGYGLPMSLLLLKPELDLWTPGEHNGTFRGNQLAFVAAKAALEFRDRAALEAQVKQKEEFVRSFLDKEIKPLHPSIEIRGLGLIWGIDVSGFTDEAGAKRMTELCFENGLIIERAGRGDRVLKIMPPLTVSMEHLAAGCDIIKSSMQQVISQETQDLLVTT</sequence>
<evidence type="ECO:0000313" key="13">
    <source>
        <dbReference type="EMBL" id="AFC31289.1"/>
    </source>
</evidence>
<dbReference type="InterPro" id="IPR004637">
    <property type="entry name" value="Dat"/>
</dbReference>
<dbReference type="InterPro" id="IPR012773">
    <property type="entry name" value="Ectoine_EctB"/>
</dbReference>
<evidence type="ECO:0000256" key="6">
    <source>
        <dbReference type="ARBA" id="ARBA00014798"/>
    </source>
</evidence>
<dbReference type="NCBIfam" id="NF006733">
    <property type="entry name" value="PRK09264.1"/>
    <property type="match status" value="1"/>
</dbReference>
<evidence type="ECO:0000256" key="10">
    <source>
        <dbReference type="ARBA" id="ARBA00049111"/>
    </source>
</evidence>
<dbReference type="SUPFAM" id="SSF53383">
    <property type="entry name" value="PLP-dependent transferases"/>
    <property type="match status" value="1"/>
</dbReference>
<keyword evidence="8 12" id="KW-0808">Transferase</keyword>
<dbReference type="EMBL" id="CP003235">
    <property type="protein sequence ID" value="AFC31289.1"/>
    <property type="molecule type" value="Genomic_DNA"/>
</dbReference>
<dbReference type="PANTHER" id="PTHR43552">
    <property type="entry name" value="DIAMINOBUTYRATE--2-OXOGLUTARATE AMINOTRANSFERASE"/>
    <property type="match status" value="1"/>
</dbReference>
<dbReference type="Gene3D" id="3.90.1150.10">
    <property type="entry name" value="Aspartate Aminotransferase, domain 1"/>
    <property type="match status" value="1"/>
</dbReference>
<comment type="cofactor">
    <cofactor evidence="1 12">
        <name>pyridoxal 5'-phosphate</name>
        <dbReference type="ChEBI" id="CHEBI:597326"/>
    </cofactor>
</comment>
<dbReference type="Gene3D" id="3.40.640.10">
    <property type="entry name" value="Type I PLP-dependent aspartate aminotransferase-like (Major domain)"/>
    <property type="match status" value="1"/>
</dbReference>
<evidence type="ECO:0000256" key="8">
    <source>
        <dbReference type="ARBA" id="ARBA00022679"/>
    </source>
</evidence>
<dbReference type="CDD" id="cd00610">
    <property type="entry name" value="OAT_like"/>
    <property type="match status" value="1"/>
</dbReference>
<dbReference type="InterPro" id="IPR015421">
    <property type="entry name" value="PyrdxlP-dep_Trfase_major"/>
</dbReference>
<evidence type="ECO:0000256" key="11">
    <source>
        <dbReference type="RuleBase" id="RU003560"/>
    </source>
</evidence>
<evidence type="ECO:0000256" key="4">
    <source>
        <dbReference type="ARBA" id="ARBA00008954"/>
    </source>
</evidence>
<evidence type="ECO:0000256" key="1">
    <source>
        <dbReference type="ARBA" id="ARBA00001933"/>
    </source>
</evidence>
<evidence type="ECO:0000256" key="12">
    <source>
        <dbReference type="RuleBase" id="RU365034"/>
    </source>
</evidence>
<dbReference type="GO" id="GO:0047307">
    <property type="term" value="F:diaminobutyrate-pyruvate transaminase activity"/>
    <property type="evidence" value="ECO:0007669"/>
    <property type="project" value="InterPro"/>
</dbReference>
<dbReference type="InterPro" id="IPR015422">
    <property type="entry name" value="PyrdxlP-dep_Trfase_small"/>
</dbReference>
<dbReference type="InterPro" id="IPR015424">
    <property type="entry name" value="PyrdxlP-dep_Trfase"/>
</dbReference>
<dbReference type="UniPathway" id="UPA00067">
    <property type="reaction ID" value="UER00121"/>
</dbReference>
<dbReference type="KEGG" id="pmq:PM3016_4533"/>
<evidence type="ECO:0000256" key="5">
    <source>
        <dbReference type="ARBA" id="ARBA00013155"/>
    </source>
</evidence>
<organism evidence="13 14">
    <name type="scientific">Paenibacillus mucilaginosus 3016</name>
    <dbReference type="NCBI Taxonomy" id="1116391"/>
    <lineage>
        <taxon>Bacteria</taxon>
        <taxon>Bacillati</taxon>
        <taxon>Bacillota</taxon>
        <taxon>Bacilli</taxon>
        <taxon>Bacillales</taxon>
        <taxon>Paenibacillaceae</taxon>
        <taxon>Paenibacillus</taxon>
    </lineage>
</organism>
<evidence type="ECO:0000256" key="9">
    <source>
        <dbReference type="ARBA" id="ARBA00022898"/>
    </source>
</evidence>
<evidence type="ECO:0000256" key="7">
    <source>
        <dbReference type="ARBA" id="ARBA00022576"/>
    </source>
</evidence>
<name>H6NB34_9BACL</name>
<dbReference type="GO" id="GO:0030170">
    <property type="term" value="F:pyridoxal phosphate binding"/>
    <property type="evidence" value="ECO:0007669"/>
    <property type="project" value="InterPro"/>
</dbReference>
<dbReference type="NCBIfam" id="TIGR00709">
    <property type="entry name" value="dat"/>
    <property type="match status" value="1"/>
</dbReference>
<comment type="pathway">
    <text evidence="3 12">Amine and polyamine biosynthesis; ectoine biosynthesis; L-ectoine from L-aspartate 4-semialdehyde: step 1/3.</text>
</comment>
<dbReference type="PROSITE" id="PS00600">
    <property type="entry name" value="AA_TRANSFER_CLASS_3"/>
    <property type="match status" value="1"/>
</dbReference>
<comment type="similarity">
    <text evidence="4 11">Belongs to the class-III pyridoxal-phosphate-dependent aminotransferase family.</text>
</comment>
<dbReference type="EC" id="2.6.1.76" evidence="5 12"/>
<accession>H6NB34</accession>
<dbReference type="AlphaFoldDB" id="H6NB34"/>
<dbReference type="Pfam" id="PF00202">
    <property type="entry name" value="Aminotran_3"/>
    <property type="match status" value="1"/>
</dbReference>
<dbReference type="Proteomes" id="UP000007523">
    <property type="component" value="Chromosome"/>
</dbReference>
<gene>
    <name evidence="13" type="ORF">PM3016_4533</name>
</gene>
<dbReference type="GO" id="GO:0045303">
    <property type="term" value="F:diaminobutyrate-2-oxoglutarate transaminase activity"/>
    <property type="evidence" value="ECO:0007669"/>
    <property type="project" value="UniProtKB-EC"/>
</dbReference>
<evidence type="ECO:0000256" key="3">
    <source>
        <dbReference type="ARBA" id="ARBA00004946"/>
    </source>
</evidence>
<comment type="catalytic activity">
    <reaction evidence="10 12">
        <text>L-2,4-diaminobutanoate + 2-oxoglutarate = L-aspartate 4-semialdehyde + L-glutamate</text>
        <dbReference type="Rhea" id="RHEA:11160"/>
        <dbReference type="ChEBI" id="CHEBI:16810"/>
        <dbReference type="ChEBI" id="CHEBI:29985"/>
        <dbReference type="ChEBI" id="CHEBI:58761"/>
        <dbReference type="ChEBI" id="CHEBI:537519"/>
        <dbReference type="EC" id="2.6.1.76"/>
    </reaction>
</comment>
<dbReference type="NCBIfam" id="TIGR02407">
    <property type="entry name" value="ectoine_ectB"/>
    <property type="match status" value="1"/>
</dbReference>